<evidence type="ECO:0000259" key="1">
    <source>
        <dbReference type="Pfam" id="PF24436"/>
    </source>
</evidence>
<dbReference type="Proteomes" id="UP000271241">
    <property type="component" value="Unassembled WGS sequence"/>
</dbReference>
<organism evidence="2 3">
    <name type="scientific">Thamnocephalis sphaerospora</name>
    <dbReference type="NCBI Taxonomy" id="78915"/>
    <lineage>
        <taxon>Eukaryota</taxon>
        <taxon>Fungi</taxon>
        <taxon>Fungi incertae sedis</taxon>
        <taxon>Zoopagomycota</taxon>
        <taxon>Zoopagomycotina</taxon>
        <taxon>Zoopagomycetes</taxon>
        <taxon>Zoopagales</taxon>
        <taxon>Sigmoideomycetaceae</taxon>
        <taxon>Thamnocephalis</taxon>
    </lineage>
</organism>
<dbReference type="AlphaFoldDB" id="A0A4P9XPZ5"/>
<dbReference type="Pfam" id="PF24436">
    <property type="entry name" value="INTS7_N"/>
    <property type="match status" value="1"/>
</dbReference>
<gene>
    <name evidence="2" type="ORF">THASP1DRAFT_23852</name>
</gene>
<name>A0A4P9XPZ5_9FUNG</name>
<dbReference type="EMBL" id="KZ992638">
    <property type="protein sequence ID" value="RKP08095.1"/>
    <property type="molecule type" value="Genomic_DNA"/>
</dbReference>
<dbReference type="STRING" id="78915.A0A4P9XPZ5"/>
<dbReference type="OrthoDB" id="275783at2759"/>
<dbReference type="InterPro" id="IPR056516">
    <property type="entry name" value="INTS7_N"/>
</dbReference>
<evidence type="ECO:0000313" key="3">
    <source>
        <dbReference type="Proteomes" id="UP000271241"/>
    </source>
</evidence>
<protein>
    <recommendedName>
        <fullName evidence="1">Integrator complex subunit 7 N-terminal domain-containing protein</fullName>
    </recommendedName>
</protein>
<dbReference type="InterPro" id="IPR016024">
    <property type="entry name" value="ARM-type_fold"/>
</dbReference>
<sequence>MSQPAVSKPAVLPQQRSEREAAAFRRIVELDSRSRDRRPARRTHALFSFIDVFDESPTSVVVNAGVYKLADIFEASDNVLRFAVVQVLRQARRHFAILKNADQAARRLIAVLDKKVDSQAQVLALLAIDCLLEALTAPYDVFHAVVRLLRFPDVAVRFTAMHVAGRMYTKLESFQHIGLPVFLACLEDATWDRRLRVRIARVLGQTRSVYYLEYNIVKLLRRLFRQEECSVELRLAALSGWVSLRHSVGLKTHYMTEALVEALETMTDAKMCGAFLRHLIVLLHQCDDAVLRSGTAGQPDEADRAFFDRLLKALCGIESTAVGANVCLTKVAIELLRTKHCGVSVGEDVEMDGVQDQRKVIQEQEAAKLQPSLMVWLSAHELAAFHPNALSSAIMQLVQSRPEWSANNIKLLKHLLGRLVLSDGAIADEEDTQFYRIASLLSDADENLSARCRSVISMLPNLGMKKQAACLKLTVRIALCLAVPERIVATSDVLRFTNTWAEKWNRTADVSECYWLMYRLAAVCGECGQPALMAQLLQPLPARTLRAKGQSRIFQLWWLHLRSRVLCVVAPLCALLCGDGLTQPDLQLKAIASQLEILAVQYSGLASFFPQACRESPVSCLPILHWVTMPHSAITALLHFFRECKEVTVEMDPITQPIRIPVGACTFLRVGGRIPVHQFPAHSFDSVVVEATIVHAATPWREPRSGDYCDRLWGREQYMNGPLAVCWTRDGAAKSLRQTSMPLRCETPLEDSQFECKLAVPALAGADGAVLHVRLSVRDALGHEWHAVPDRSLAISCVST</sequence>
<proteinExistence type="predicted"/>
<keyword evidence="3" id="KW-1185">Reference proteome</keyword>
<reference evidence="3" key="1">
    <citation type="journal article" date="2018" name="Nat. Microbiol.">
        <title>Leveraging single-cell genomics to expand the fungal tree of life.</title>
        <authorList>
            <person name="Ahrendt S.R."/>
            <person name="Quandt C.A."/>
            <person name="Ciobanu D."/>
            <person name="Clum A."/>
            <person name="Salamov A."/>
            <person name="Andreopoulos B."/>
            <person name="Cheng J.F."/>
            <person name="Woyke T."/>
            <person name="Pelin A."/>
            <person name="Henrissat B."/>
            <person name="Reynolds N.K."/>
            <person name="Benny G.L."/>
            <person name="Smith M.E."/>
            <person name="James T.Y."/>
            <person name="Grigoriev I.V."/>
        </authorList>
    </citation>
    <scope>NUCLEOTIDE SEQUENCE [LARGE SCALE GENOMIC DNA]</scope>
    <source>
        <strain evidence="3">RSA 1356</strain>
    </source>
</reference>
<accession>A0A4P9XPZ5</accession>
<feature type="domain" description="Integrator complex subunit 7 N-terminal" evidence="1">
    <location>
        <begin position="28"/>
        <end position="144"/>
    </location>
</feature>
<dbReference type="SUPFAM" id="SSF48371">
    <property type="entry name" value="ARM repeat"/>
    <property type="match status" value="1"/>
</dbReference>
<evidence type="ECO:0000313" key="2">
    <source>
        <dbReference type="EMBL" id="RKP08095.1"/>
    </source>
</evidence>